<dbReference type="OrthoDB" id="9793058at2"/>
<feature type="domain" description="Phosphotyrosine protein phosphatase I" evidence="2">
    <location>
        <begin position="1"/>
        <end position="136"/>
    </location>
</feature>
<organism evidence="3 4">
    <name type="scientific">Halioglobus maricola</name>
    <dbReference type="NCBI Taxonomy" id="2601894"/>
    <lineage>
        <taxon>Bacteria</taxon>
        <taxon>Pseudomonadati</taxon>
        <taxon>Pseudomonadota</taxon>
        <taxon>Gammaproteobacteria</taxon>
        <taxon>Cellvibrionales</taxon>
        <taxon>Halieaceae</taxon>
        <taxon>Halioglobus</taxon>
    </lineage>
</organism>
<name>A0A5P9NF91_9GAMM</name>
<dbReference type="Gene3D" id="3.40.50.2300">
    <property type="match status" value="1"/>
</dbReference>
<dbReference type="EMBL" id="CP036422">
    <property type="protein sequence ID" value="QFU74235.1"/>
    <property type="molecule type" value="Genomic_DNA"/>
</dbReference>
<evidence type="ECO:0000313" key="4">
    <source>
        <dbReference type="Proteomes" id="UP000326287"/>
    </source>
</evidence>
<dbReference type="CDD" id="cd16345">
    <property type="entry name" value="LMWP_ArsC"/>
    <property type="match status" value="1"/>
</dbReference>
<dbReference type="Pfam" id="PF01451">
    <property type="entry name" value="LMWPc"/>
    <property type="match status" value="1"/>
</dbReference>
<proteinExistence type="predicted"/>
<accession>A0A5P9NF91</accession>
<sequence length="156" mass="16779">MKLLYICTHNRCRSIIAEAVTRQWGGPQLEARSAGSQPSGVVHPLSLKYLAEAGASIDSLTSQSWDEHSVWAPDIVITVCDQAAAESCPVWFGNAIKVHWGLSDPSRLEGSEDEIADAFRATIATLRSRVEKLAAADPDSLDTESLQALFAQLGAS</sequence>
<dbReference type="GO" id="GO:0046685">
    <property type="term" value="P:response to arsenic-containing substance"/>
    <property type="evidence" value="ECO:0007669"/>
    <property type="project" value="UniProtKB-KW"/>
</dbReference>
<dbReference type="Proteomes" id="UP000326287">
    <property type="component" value="Chromosome"/>
</dbReference>
<dbReference type="InterPro" id="IPR023485">
    <property type="entry name" value="Ptyr_pPase"/>
</dbReference>
<dbReference type="PANTHER" id="PTHR43428:SF1">
    <property type="entry name" value="ARSENATE REDUCTASE"/>
    <property type="match status" value="1"/>
</dbReference>
<dbReference type="SUPFAM" id="SSF52788">
    <property type="entry name" value="Phosphotyrosine protein phosphatases I"/>
    <property type="match status" value="1"/>
</dbReference>
<dbReference type="InterPro" id="IPR036196">
    <property type="entry name" value="Ptyr_pPase_sf"/>
</dbReference>
<gene>
    <name evidence="3" type="ORF">EY643_00440</name>
</gene>
<protein>
    <submittedName>
        <fullName evidence="3">Arsenate reductase ArsC</fullName>
    </submittedName>
</protein>
<dbReference type="AlphaFoldDB" id="A0A5P9NF91"/>
<dbReference type="PANTHER" id="PTHR43428">
    <property type="entry name" value="ARSENATE REDUCTASE"/>
    <property type="match status" value="1"/>
</dbReference>
<keyword evidence="4" id="KW-1185">Reference proteome</keyword>
<dbReference type="RefSeq" id="WP_152660348.1">
    <property type="nucleotide sequence ID" value="NZ_CP036422.1"/>
</dbReference>
<reference evidence="3 4" key="1">
    <citation type="submission" date="2019-02" db="EMBL/GenBank/DDBJ databases">
        <authorList>
            <person name="Li S.-H."/>
        </authorList>
    </citation>
    <scope>NUCLEOTIDE SEQUENCE [LARGE SCALE GENOMIC DNA]</scope>
    <source>
        <strain evidence="3 4">IMCC14385</strain>
    </source>
</reference>
<evidence type="ECO:0000313" key="3">
    <source>
        <dbReference type="EMBL" id="QFU74235.1"/>
    </source>
</evidence>
<keyword evidence="1" id="KW-0059">Arsenical resistance</keyword>
<evidence type="ECO:0000256" key="1">
    <source>
        <dbReference type="ARBA" id="ARBA00022849"/>
    </source>
</evidence>
<evidence type="ECO:0000259" key="2">
    <source>
        <dbReference type="SMART" id="SM00226"/>
    </source>
</evidence>
<dbReference type="SMART" id="SM00226">
    <property type="entry name" value="LMWPc"/>
    <property type="match status" value="1"/>
</dbReference>
<dbReference type="KEGG" id="halc:EY643_00440"/>